<reference evidence="2" key="2">
    <citation type="submission" date="2022-01" db="EMBL/GenBank/DDBJ databases">
        <authorList>
            <person name="Yamashiro T."/>
            <person name="Shiraishi A."/>
            <person name="Satake H."/>
            <person name="Nakayama K."/>
        </authorList>
    </citation>
    <scope>NUCLEOTIDE SEQUENCE</scope>
</reference>
<evidence type="ECO:0000313" key="2">
    <source>
        <dbReference type="EMBL" id="GJS80368.1"/>
    </source>
</evidence>
<proteinExistence type="predicted"/>
<evidence type="ECO:0008006" key="4">
    <source>
        <dbReference type="Google" id="ProtNLM"/>
    </source>
</evidence>
<sequence>MMKKVDDFLKSEEAYKSTELPRGEFPDKGQRTSYRGNRPPRAAYGGGQQRTDNHNTFNRKDHSLTVCLPEQEQRYDNRSRKFTIFIRDALPSDLSVLVRNSTSTAVDDLKPKRKHDRYLDYHGEKGHCTNDCYQLKRQLEAALEFEKLNHLIKDIRHQGPFGPNLDEASGFLWRATDSNEEGGIGSSIRKAVSSTVHVMIKFPTPKGIATLVARATSVFKCRRLEKKQAEQERKTEEVKPGRQGELAEEEILINPAFLEQKVTIRKQFSKECRFQLINLLKRNMDVFAWQPSDMTGVPNAS</sequence>
<protein>
    <recommendedName>
        <fullName evidence="4">Reverse transcriptase domain-containing protein</fullName>
    </recommendedName>
</protein>
<organism evidence="2 3">
    <name type="scientific">Tanacetum coccineum</name>
    <dbReference type="NCBI Taxonomy" id="301880"/>
    <lineage>
        <taxon>Eukaryota</taxon>
        <taxon>Viridiplantae</taxon>
        <taxon>Streptophyta</taxon>
        <taxon>Embryophyta</taxon>
        <taxon>Tracheophyta</taxon>
        <taxon>Spermatophyta</taxon>
        <taxon>Magnoliopsida</taxon>
        <taxon>eudicotyledons</taxon>
        <taxon>Gunneridae</taxon>
        <taxon>Pentapetalae</taxon>
        <taxon>asterids</taxon>
        <taxon>campanulids</taxon>
        <taxon>Asterales</taxon>
        <taxon>Asteraceae</taxon>
        <taxon>Asteroideae</taxon>
        <taxon>Anthemideae</taxon>
        <taxon>Anthemidinae</taxon>
        <taxon>Tanacetum</taxon>
    </lineage>
</organism>
<feature type="compositionally biased region" description="Basic and acidic residues" evidence="1">
    <location>
        <begin position="1"/>
        <end position="30"/>
    </location>
</feature>
<evidence type="ECO:0000313" key="3">
    <source>
        <dbReference type="Proteomes" id="UP001151760"/>
    </source>
</evidence>
<evidence type="ECO:0000256" key="1">
    <source>
        <dbReference type="SAM" id="MobiDB-lite"/>
    </source>
</evidence>
<name>A0ABQ4YR96_9ASTR</name>
<dbReference type="EMBL" id="BQNB010010665">
    <property type="protein sequence ID" value="GJS80368.1"/>
    <property type="molecule type" value="Genomic_DNA"/>
</dbReference>
<feature type="region of interest" description="Disordered" evidence="1">
    <location>
        <begin position="1"/>
        <end position="58"/>
    </location>
</feature>
<accession>A0ABQ4YR96</accession>
<keyword evidence="3" id="KW-1185">Reference proteome</keyword>
<reference evidence="2" key="1">
    <citation type="journal article" date="2022" name="Int. J. Mol. Sci.">
        <title>Draft Genome of Tanacetum Coccineum: Genomic Comparison of Closely Related Tanacetum-Family Plants.</title>
        <authorList>
            <person name="Yamashiro T."/>
            <person name="Shiraishi A."/>
            <person name="Nakayama K."/>
            <person name="Satake H."/>
        </authorList>
    </citation>
    <scope>NUCLEOTIDE SEQUENCE</scope>
</reference>
<dbReference type="Proteomes" id="UP001151760">
    <property type="component" value="Unassembled WGS sequence"/>
</dbReference>
<gene>
    <name evidence="2" type="ORF">Tco_0730249</name>
</gene>
<comment type="caution">
    <text evidence="2">The sequence shown here is derived from an EMBL/GenBank/DDBJ whole genome shotgun (WGS) entry which is preliminary data.</text>
</comment>